<keyword evidence="12" id="KW-1185">Reference proteome</keyword>
<dbReference type="Gene3D" id="1.10.230.10">
    <property type="entry name" value="Cytochrome P450-Terp, domain 2"/>
    <property type="match status" value="1"/>
</dbReference>
<dbReference type="UniPathway" id="UPA00223">
    <property type="reaction ID" value="UER00717"/>
</dbReference>
<feature type="active site" evidence="8">
    <location>
        <position position="307"/>
    </location>
</feature>
<reference evidence="11 12" key="1">
    <citation type="submission" date="2019-03" db="EMBL/GenBank/DDBJ databases">
        <title>Genomic Encyclopedia of Type Strains, Phase III (KMG-III): the genomes of soil and plant-associated and newly described type strains.</title>
        <authorList>
            <person name="Whitman W."/>
        </authorList>
    </citation>
    <scope>NUCLEOTIDE SEQUENCE [LARGE SCALE GENOMIC DNA]</scope>
    <source>
        <strain evidence="11 12">VKM Ac-2573</strain>
    </source>
</reference>
<comment type="similarity">
    <text evidence="2 7 10">Belongs to the citrate synthase family.</text>
</comment>
<feature type="active site" evidence="8">
    <location>
        <position position="363"/>
    </location>
</feature>
<comment type="catalytic activity">
    <reaction evidence="5 9">
        <text>oxaloacetate + acetyl-CoA + H2O = citrate + CoA + H(+)</text>
        <dbReference type="Rhea" id="RHEA:16845"/>
        <dbReference type="ChEBI" id="CHEBI:15377"/>
        <dbReference type="ChEBI" id="CHEBI:15378"/>
        <dbReference type="ChEBI" id="CHEBI:16452"/>
        <dbReference type="ChEBI" id="CHEBI:16947"/>
        <dbReference type="ChEBI" id="CHEBI:57287"/>
        <dbReference type="ChEBI" id="CHEBI:57288"/>
        <dbReference type="EC" id="2.3.3.16"/>
    </reaction>
</comment>
<dbReference type="FunFam" id="1.10.230.10:FF:000002">
    <property type="entry name" value="Citrate synthase"/>
    <property type="match status" value="1"/>
</dbReference>
<evidence type="ECO:0000313" key="11">
    <source>
        <dbReference type="EMBL" id="TDW65794.1"/>
    </source>
</evidence>
<dbReference type="GO" id="GO:0036440">
    <property type="term" value="F:citrate synthase activity"/>
    <property type="evidence" value="ECO:0007669"/>
    <property type="project" value="UniProtKB-EC"/>
</dbReference>
<proteinExistence type="inferred from homology"/>
<keyword evidence="3 9" id="KW-0816">Tricarboxylic acid cycle</keyword>
<dbReference type="InterPro" id="IPR019810">
    <property type="entry name" value="Citrate_synthase_AS"/>
</dbReference>
<evidence type="ECO:0000256" key="2">
    <source>
        <dbReference type="ARBA" id="ARBA00010566"/>
    </source>
</evidence>
<evidence type="ECO:0000256" key="10">
    <source>
        <dbReference type="RuleBase" id="RU003406"/>
    </source>
</evidence>
<dbReference type="NCBIfam" id="TIGR01798">
    <property type="entry name" value="cit_synth_I"/>
    <property type="match status" value="1"/>
</dbReference>
<keyword evidence="4 7" id="KW-0808">Transferase</keyword>
<dbReference type="InterPro" id="IPR016142">
    <property type="entry name" value="Citrate_synth-like_lrg_a-sub"/>
</dbReference>
<dbReference type="GO" id="GO:0006099">
    <property type="term" value="P:tricarboxylic acid cycle"/>
    <property type="evidence" value="ECO:0007669"/>
    <property type="project" value="UniProtKB-UniRule"/>
</dbReference>
<evidence type="ECO:0000256" key="4">
    <source>
        <dbReference type="ARBA" id="ARBA00022679"/>
    </source>
</evidence>
<comment type="caution">
    <text evidence="11">The sequence shown here is derived from an EMBL/GenBank/DDBJ whole genome shotgun (WGS) entry which is preliminary data.</text>
</comment>
<evidence type="ECO:0000256" key="8">
    <source>
        <dbReference type="PIRSR" id="PIRSR001369-1"/>
    </source>
</evidence>
<accession>A0A4R8BVH9</accession>
<dbReference type="SUPFAM" id="SSF48256">
    <property type="entry name" value="Citrate synthase"/>
    <property type="match status" value="1"/>
</dbReference>
<dbReference type="RefSeq" id="WP_238160463.1">
    <property type="nucleotide sequence ID" value="NZ_SODP01000003.1"/>
</dbReference>
<dbReference type="InterPro" id="IPR036969">
    <property type="entry name" value="Citrate_synthase_sf"/>
</dbReference>
<sequence length="428" mass="47755">MTEQSLTVRDNRTGKDFDLAITDGTIRAADLKQISASDGDGGLATYDPGFVNTASCRSSVTFIDGDKGILEYRGYPIEQLAEQSNYLEVAYLLVNGKLPNKAEYEAWAHDVTYHTFVHENLKTFMQGFRYDAHPMGMLLASVGALSTFYPESRNIFDEESRALQIRRLIAKMPTLGAFAFRHAQGKPYVYPDNELSYTANFLSMLFKMSEPKYAADDRLVRALEILFILHADHEQNASTNAVRAIGSTQVDPYTAVAGGIGALYGPLHGGANEAVLKMLRRIGSVDNVGSFIEGVKNGEERLMGFGHRVYKNYDPRAKIIKKAADDVFEVTGINPLLKIAVELEKIALEDEYFVSRKLYPNVDFYSGLIYEALQFPPEMFTVLFAIPRTSGWLAQWLEMLGDGDQKIARPKQIYTGARGVQYVPMGDR</sequence>
<evidence type="ECO:0000256" key="6">
    <source>
        <dbReference type="NCBIfam" id="TIGR01798"/>
    </source>
</evidence>
<comment type="pathway">
    <text evidence="1 9">Carbohydrate metabolism; tricarboxylic acid cycle; isocitrate from oxaloacetate: step 1/2.</text>
</comment>
<organism evidence="11 12">
    <name type="scientific">Kribbella pratensis</name>
    <dbReference type="NCBI Taxonomy" id="2512112"/>
    <lineage>
        <taxon>Bacteria</taxon>
        <taxon>Bacillati</taxon>
        <taxon>Actinomycetota</taxon>
        <taxon>Actinomycetes</taxon>
        <taxon>Propionibacteriales</taxon>
        <taxon>Kribbellaceae</taxon>
        <taxon>Kribbella</taxon>
    </lineage>
</organism>
<evidence type="ECO:0000256" key="1">
    <source>
        <dbReference type="ARBA" id="ARBA00004751"/>
    </source>
</evidence>
<dbReference type="PIRSF" id="PIRSF001369">
    <property type="entry name" value="Citrate_synth"/>
    <property type="match status" value="1"/>
</dbReference>
<dbReference type="GO" id="GO:0032787">
    <property type="term" value="P:monocarboxylic acid metabolic process"/>
    <property type="evidence" value="ECO:0007669"/>
    <property type="project" value="UniProtKB-ARBA"/>
</dbReference>
<evidence type="ECO:0000256" key="9">
    <source>
        <dbReference type="RuleBase" id="RU003370"/>
    </source>
</evidence>
<evidence type="ECO:0000313" key="12">
    <source>
        <dbReference type="Proteomes" id="UP000295146"/>
    </source>
</evidence>
<dbReference type="PROSITE" id="PS00480">
    <property type="entry name" value="CITRATE_SYNTHASE"/>
    <property type="match status" value="1"/>
</dbReference>
<dbReference type="NCBIfam" id="NF004126">
    <property type="entry name" value="PRK05614.1"/>
    <property type="match status" value="1"/>
</dbReference>
<dbReference type="PANTHER" id="PTHR42871">
    <property type="entry name" value="CITRATE SYNTHASE"/>
    <property type="match status" value="1"/>
</dbReference>
<dbReference type="InterPro" id="IPR016143">
    <property type="entry name" value="Citrate_synth-like_sm_a-sub"/>
</dbReference>
<dbReference type="InterPro" id="IPR010953">
    <property type="entry name" value="Citrate_synthase_typ-I"/>
</dbReference>
<evidence type="ECO:0000256" key="5">
    <source>
        <dbReference type="ARBA" id="ARBA00049288"/>
    </source>
</evidence>
<dbReference type="InterPro" id="IPR002020">
    <property type="entry name" value="Citrate_synthase"/>
</dbReference>
<evidence type="ECO:0000256" key="7">
    <source>
        <dbReference type="PIRNR" id="PIRNR001369"/>
    </source>
</evidence>
<gene>
    <name evidence="11" type="ORF">EV653_5809</name>
</gene>
<dbReference type="Proteomes" id="UP000295146">
    <property type="component" value="Unassembled WGS sequence"/>
</dbReference>
<evidence type="ECO:0000256" key="3">
    <source>
        <dbReference type="ARBA" id="ARBA00022532"/>
    </source>
</evidence>
<dbReference type="FunFam" id="1.10.580.10:FF:000005">
    <property type="entry name" value="Citrate synthase"/>
    <property type="match status" value="1"/>
</dbReference>
<dbReference type="AlphaFoldDB" id="A0A4R8BVH9"/>
<protein>
    <recommendedName>
        <fullName evidence="6 7">Citrate synthase</fullName>
    </recommendedName>
</protein>
<dbReference type="EMBL" id="SODP01000003">
    <property type="protein sequence ID" value="TDW65794.1"/>
    <property type="molecule type" value="Genomic_DNA"/>
</dbReference>
<dbReference type="Gene3D" id="1.10.580.10">
    <property type="entry name" value="Citrate Synthase, domain 1"/>
    <property type="match status" value="1"/>
</dbReference>
<dbReference type="GO" id="GO:0005737">
    <property type="term" value="C:cytoplasm"/>
    <property type="evidence" value="ECO:0007669"/>
    <property type="project" value="InterPro"/>
</dbReference>
<dbReference type="Pfam" id="PF00285">
    <property type="entry name" value="Citrate_synt"/>
    <property type="match status" value="1"/>
</dbReference>
<name>A0A4R8BVH9_9ACTN</name>
<dbReference type="PRINTS" id="PR00143">
    <property type="entry name" value="CITRTSNTHASE"/>
</dbReference>
<dbReference type="InterPro" id="IPR024176">
    <property type="entry name" value="Citrate_synthase_bac-typ"/>
</dbReference>
<dbReference type="PANTHER" id="PTHR42871:SF1">
    <property type="entry name" value="CITRATE SYNTHASE"/>
    <property type="match status" value="1"/>
</dbReference>